<evidence type="ECO:0000313" key="7">
    <source>
        <dbReference type="EMBL" id="TQV81321.1"/>
    </source>
</evidence>
<feature type="active site" description="Proton donor" evidence="5">
    <location>
        <position position="127"/>
    </location>
</feature>
<dbReference type="GO" id="GO:0004725">
    <property type="term" value="F:protein tyrosine phosphatase activity"/>
    <property type="evidence" value="ECO:0007669"/>
    <property type="project" value="UniProtKB-EC"/>
</dbReference>
<evidence type="ECO:0000256" key="2">
    <source>
        <dbReference type="ARBA" id="ARBA00013064"/>
    </source>
</evidence>
<accession>A0A545TVY4</accession>
<dbReference type="Proteomes" id="UP000319732">
    <property type="component" value="Unassembled WGS sequence"/>
</dbReference>
<dbReference type="SMART" id="SM00226">
    <property type="entry name" value="LMWPc"/>
    <property type="match status" value="1"/>
</dbReference>
<dbReference type="InterPro" id="IPR036196">
    <property type="entry name" value="Ptyr_pPase_sf"/>
</dbReference>
<evidence type="ECO:0000256" key="3">
    <source>
        <dbReference type="ARBA" id="ARBA00022801"/>
    </source>
</evidence>
<organism evidence="7 8">
    <name type="scientific">Exilibacterium tricleocarpae</name>
    <dbReference type="NCBI Taxonomy" id="2591008"/>
    <lineage>
        <taxon>Bacteria</taxon>
        <taxon>Pseudomonadati</taxon>
        <taxon>Pseudomonadota</taxon>
        <taxon>Gammaproteobacteria</taxon>
        <taxon>Cellvibrionales</taxon>
        <taxon>Cellvibrionaceae</taxon>
        <taxon>Exilibacterium</taxon>
    </lineage>
</organism>
<evidence type="ECO:0000259" key="6">
    <source>
        <dbReference type="SMART" id="SM00226"/>
    </source>
</evidence>
<dbReference type="InterPro" id="IPR050438">
    <property type="entry name" value="LMW_PTPase"/>
</dbReference>
<evidence type="ECO:0000256" key="1">
    <source>
        <dbReference type="ARBA" id="ARBA00011063"/>
    </source>
</evidence>
<feature type="active site" description="Nucleophile" evidence="5">
    <location>
        <position position="10"/>
    </location>
</feature>
<dbReference type="FunFam" id="3.40.50.2300:FF:000113">
    <property type="entry name" value="Low molecular weight protein-tyrosine-phosphatase"/>
    <property type="match status" value="1"/>
</dbReference>
<evidence type="ECO:0000313" key="8">
    <source>
        <dbReference type="Proteomes" id="UP000319732"/>
    </source>
</evidence>
<dbReference type="EC" id="3.1.3.48" evidence="2"/>
<dbReference type="PANTHER" id="PTHR11717">
    <property type="entry name" value="LOW MOLECULAR WEIGHT PROTEIN TYROSINE PHOSPHATASE"/>
    <property type="match status" value="1"/>
</dbReference>
<name>A0A545TVY4_9GAMM</name>
<dbReference type="OrthoDB" id="9784339at2"/>
<dbReference type="CDD" id="cd16343">
    <property type="entry name" value="LMWPTP"/>
    <property type="match status" value="1"/>
</dbReference>
<reference evidence="7 8" key="1">
    <citation type="submission" date="2019-06" db="EMBL/GenBank/DDBJ databases">
        <title>Whole genome sequence for Cellvibrionaceae sp. R142.</title>
        <authorList>
            <person name="Wang G."/>
        </authorList>
    </citation>
    <scope>NUCLEOTIDE SEQUENCE [LARGE SCALE GENOMIC DNA]</scope>
    <source>
        <strain evidence="7 8">R142</strain>
    </source>
</reference>
<dbReference type="InterPro" id="IPR017867">
    <property type="entry name" value="Tyr_phospatase_low_mol_wt"/>
</dbReference>
<dbReference type="PANTHER" id="PTHR11717:SF7">
    <property type="entry name" value="LOW MOLECULAR WEIGHT PHOSPHOTYROSINE PROTEIN PHOSPHATASE"/>
    <property type="match status" value="1"/>
</dbReference>
<dbReference type="AlphaFoldDB" id="A0A545TVY4"/>
<dbReference type="RefSeq" id="WP_142903982.1">
    <property type="nucleotide sequence ID" value="NZ_ML660091.1"/>
</dbReference>
<keyword evidence="4" id="KW-0904">Protein phosphatase</keyword>
<sequence>MEKVSVLFVCLGNICRSPTAHGVFQHKVAAAGLDHAIRVDSAGTGAWHLGNEPDSRAAAAAQSRGYDLSGLRARQADAGDFDQFDYILAMDRQNLRELKSLRPAAYDGRLDLLLNFGSHPDFAEVPDPYYGGVKGFELVLDLVENAADGLLADIRRNFSLEP</sequence>
<proteinExistence type="inferred from homology"/>
<keyword evidence="8" id="KW-1185">Reference proteome</keyword>
<keyword evidence="3" id="KW-0378">Hydrolase</keyword>
<feature type="domain" description="Phosphotyrosine protein phosphatase I" evidence="6">
    <location>
        <begin position="4"/>
        <end position="153"/>
    </location>
</feature>
<comment type="caution">
    <text evidence="7">The sequence shown here is derived from an EMBL/GenBank/DDBJ whole genome shotgun (WGS) entry which is preliminary data.</text>
</comment>
<dbReference type="InterPro" id="IPR023485">
    <property type="entry name" value="Ptyr_pPase"/>
</dbReference>
<gene>
    <name evidence="7" type="ORF">FKG94_09525</name>
</gene>
<protein>
    <recommendedName>
        <fullName evidence="2">protein-tyrosine-phosphatase</fullName>
        <ecNumber evidence="2">3.1.3.48</ecNumber>
    </recommendedName>
</protein>
<comment type="similarity">
    <text evidence="1">Belongs to the low molecular weight phosphotyrosine protein phosphatase family.</text>
</comment>
<dbReference type="SUPFAM" id="SSF52788">
    <property type="entry name" value="Phosphotyrosine protein phosphatases I"/>
    <property type="match status" value="1"/>
</dbReference>
<dbReference type="EMBL" id="VHSG01000008">
    <property type="protein sequence ID" value="TQV81321.1"/>
    <property type="molecule type" value="Genomic_DNA"/>
</dbReference>
<feature type="active site" evidence="5">
    <location>
        <position position="16"/>
    </location>
</feature>
<dbReference type="PRINTS" id="PR00719">
    <property type="entry name" value="LMWPTPASE"/>
</dbReference>
<evidence type="ECO:0000256" key="4">
    <source>
        <dbReference type="ARBA" id="ARBA00022912"/>
    </source>
</evidence>
<dbReference type="Gene3D" id="3.40.50.2300">
    <property type="match status" value="1"/>
</dbReference>
<dbReference type="Pfam" id="PF01451">
    <property type="entry name" value="LMWPc"/>
    <property type="match status" value="1"/>
</dbReference>
<evidence type="ECO:0000256" key="5">
    <source>
        <dbReference type="PIRSR" id="PIRSR617867-1"/>
    </source>
</evidence>